<dbReference type="UniPathway" id="UPA00929">
    <property type="reaction ID" value="UER00894"/>
</dbReference>
<organism evidence="4 5">
    <name type="scientific">Tilletia indica</name>
    <dbReference type="NCBI Taxonomy" id="43049"/>
    <lineage>
        <taxon>Eukaryota</taxon>
        <taxon>Fungi</taxon>
        <taxon>Dikarya</taxon>
        <taxon>Basidiomycota</taxon>
        <taxon>Ustilaginomycotina</taxon>
        <taxon>Exobasidiomycetes</taxon>
        <taxon>Tilletiales</taxon>
        <taxon>Tilletiaceae</taxon>
        <taxon>Tilletia</taxon>
    </lineage>
</organism>
<dbReference type="Proteomes" id="UP000077521">
    <property type="component" value="Unassembled WGS sequence"/>
</dbReference>
<comment type="function">
    <text evidence="3">Key enzyme for ketone body catabolism. Transfers the CoA moiety from succinate to acetoacetate. Formation of the enzyme-CoA intermediate proceeds via an unstable anhydride species formed between the carboxylate groups of the enzyme and substrate.</text>
</comment>
<sequence length="574" mass="60677">MLASTSTFVSRASTGSYRRSVCAAVGRVPSALPSSVSQKGLHTFRPAPTTKAADARRSGSLSGRCPPVRTVITGPAPKVSKVVASADEAVKDIKSGSIVLSSGFGLCGTPDTLIGAIARNPSINNLTCVSNNAGSGDKGLGKLLNTRQIGKMISSFIGSNKAFEQQYFAGEVALQLTPQGSIVERCRAGAFGIPAFYTPTGYATNVQSGDLVTRYHPRKSADDKELRPAEHQTGREVREFGGRGYILEEAIYGDVAIVHAWKADEMGNCVFKYGASNFGPVFAKNAKLTIIEAEEIVPTGTLDPNQVHLPSIFVNRIVKATAPKHVEVLALREDKASEDKGAVSAVPPEKSDARARRERICARAARELQNGDYVNLGVGMPTLVPSYLPDGVEVVLHSENGILGVGPYPSKEEVDPDLVNAGKETITLRPGAATFDSSESFGMIRGGHVDVTMLGALQVSASGDLANYMIPGKLMKGMGGAMDLVSSPDATKVVVLTDHLDKNGRSKVVQKSSLPLTGMRCVSRIITDLCVFDVDRFDAEGDGLTLTELMPGVTLEEVKKATDATFKLGPGIKG</sequence>
<gene>
    <name evidence="4" type="ORF">A4X13_0g6733</name>
</gene>
<dbReference type="EMBL" id="LWDF02000688">
    <property type="protein sequence ID" value="KAE8244246.1"/>
    <property type="molecule type" value="Genomic_DNA"/>
</dbReference>
<dbReference type="AlphaFoldDB" id="A0A177T5B4"/>
<evidence type="ECO:0000313" key="4">
    <source>
        <dbReference type="EMBL" id="KAE8244246.1"/>
    </source>
</evidence>
<proteinExistence type="inferred from homology"/>
<keyword evidence="5" id="KW-1185">Reference proteome</keyword>
<evidence type="ECO:0000256" key="3">
    <source>
        <dbReference type="PIRNR" id="PIRNR000858"/>
    </source>
</evidence>
<dbReference type="InterPro" id="IPR012791">
    <property type="entry name" value="3-oxoacid_CoA-transf_B"/>
</dbReference>
<dbReference type="InterPro" id="IPR037171">
    <property type="entry name" value="NagB/RpiA_transferase-like"/>
</dbReference>
<dbReference type="SMART" id="SM00882">
    <property type="entry name" value="CoA_trans"/>
    <property type="match status" value="2"/>
</dbReference>
<dbReference type="SUPFAM" id="SSF100950">
    <property type="entry name" value="NagB/RpiA/CoA transferase-like"/>
    <property type="match status" value="2"/>
</dbReference>
<dbReference type="PANTHER" id="PTHR13707:SF60">
    <property type="entry name" value="ACETATE COA-TRANSFERASE SUBUNIT ALPHA"/>
    <property type="match status" value="1"/>
</dbReference>
<comment type="catalytic activity">
    <reaction evidence="3">
        <text>a 3-oxo acid + succinyl-CoA = a 3-oxoacyl-CoA + succinate</text>
        <dbReference type="Rhea" id="RHEA:24564"/>
        <dbReference type="ChEBI" id="CHEBI:30031"/>
        <dbReference type="ChEBI" id="CHEBI:35973"/>
        <dbReference type="ChEBI" id="CHEBI:57292"/>
        <dbReference type="ChEBI" id="CHEBI:90726"/>
        <dbReference type="EC" id="2.8.3.5"/>
    </reaction>
</comment>
<comment type="caution">
    <text evidence="4">The sequence shown here is derived from an EMBL/GenBank/DDBJ whole genome shotgun (WGS) entry which is preliminary data.</text>
</comment>
<dbReference type="Pfam" id="PF01144">
    <property type="entry name" value="CoA_trans"/>
    <property type="match status" value="2"/>
</dbReference>
<comment type="similarity">
    <text evidence="1 3">Belongs to the 3-oxoacid CoA-transferase family.</text>
</comment>
<protein>
    <recommendedName>
        <fullName evidence="3">Succinyl-CoA:3-ketoacid-coenzyme A transferase</fullName>
        <ecNumber evidence="3">2.8.3.5</ecNumber>
    </recommendedName>
</protein>
<keyword evidence="3" id="KW-0496">Mitochondrion</keyword>
<dbReference type="PANTHER" id="PTHR13707">
    <property type="entry name" value="KETOACID-COENZYME A TRANSFERASE"/>
    <property type="match status" value="1"/>
</dbReference>
<dbReference type="GO" id="GO:0008260">
    <property type="term" value="F:succinyl-CoA:3-oxo-acid CoA-transferase activity"/>
    <property type="evidence" value="ECO:0007669"/>
    <property type="project" value="UniProtKB-EC"/>
</dbReference>
<dbReference type="NCBIfam" id="TIGR02428">
    <property type="entry name" value="pcaJ_scoB_fam"/>
    <property type="match status" value="1"/>
</dbReference>
<dbReference type="PROSITE" id="PS01274">
    <property type="entry name" value="COA_TRANSF_2"/>
    <property type="match status" value="1"/>
</dbReference>
<dbReference type="PIRSF" id="PIRSF000858">
    <property type="entry name" value="SCOT-t"/>
    <property type="match status" value="1"/>
</dbReference>
<dbReference type="GO" id="GO:0046952">
    <property type="term" value="P:ketone body catabolic process"/>
    <property type="evidence" value="ECO:0007669"/>
    <property type="project" value="InterPro"/>
</dbReference>
<dbReference type="EC" id="2.8.3.5" evidence="3"/>
<comment type="pathway">
    <text evidence="3">Ketone metabolism; succinyl-CoA degradation; acetoacetyl-CoA from succinyl-CoA: step 1/1.</text>
</comment>
<dbReference type="InterPro" id="IPR004164">
    <property type="entry name" value="CoA_transf_AS"/>
</dbReference>
<dbReference type="Gene3D" id="3.40.1080.10">
    <property type="entry name" value="Glutaconate Coenzyme A-transferase"/>
    <property type="match status" value="2"/>
</dbReference>
<evidence type="ECO:0000313" key="5">
    <source>
        <dbReference type="Proteomes" id="UP000077521"/>
    </source>
</evidence>
<evidence type="ECO:0000256" key="2">
    <source>
        <dbReference type="ARBA" id="ARBA00022679"/>
    </source>
</evidence>
<dbReference type="InterPro" id="IPR004165">
    <property type="entry name" value="CoA_trans_fam_I"/>
</dbReference>
<accession>A0A177T5B4</accession>
<name>A0A177T5B4_9BASI</name>
<dbReference type="InterPro" id="IPR014388">
    <property type="entry name" value="3-oxoacid_CoA-transferase"/>
</dbReference>
<evidence type="ECO:0000256" key="1">
    <source>
        <dbReference type="ARBA" id="ARBA00007154"/>
    </source>
</evidence>
<reference evidence="4" key="2">
    <citation type="journal article" date="2019" name="IMA Fungus">
        <title>Genome sequencing and comparison of five Tilletia species to identify candidate genes for the detection of regulated species infecting wheat.</title>
        <authorList>
            <person name="Nguyen H.D.T."/>
            <person name="Sultana T."/>
            <person name="Kesanakurti P."/>
            <person name="Hambleton S."/>
        </authorList>
    </citation>
    <scope>NUCLEOTIDE SEQUENCE</scope>
    <source>
        <strain evidence="4">DAOMC 236416</strain>
    </source>
</reference>
<keyword evidence="2 3" id="KW-0808">Transferase</keyword>
<reference evidence="4" key="1">
    <citation type="submission" date="2016-04" db="EMBL/GenBank/DDBJ databases">
        <authorList>
            <person name="Nguyen H.D."/>
            <person name="Samba Siva P."/>
            <person name="Cullis J."/>
            <person name="Levesque C.A."/>
            <person name="Hambleton S."/>
        </authorList>
    </citation>
    <scope>NUCLEOTIDE SEQUENCE</scope>
    <source>
        <strain evidence="4">DAOMC 236416</strain>
    </source>
</reference>